<dbReference type="InterPro" id="IPR029002">
    <property type="entry name" value="PLPC/GPLD1"/>
</dbReference>
<gene>
    <name evidence="2" type="ORF">LKD36_08965</name>
</gene>
<name>A0AAE3AAB7_9FIRM</name>
<comment type="caution">
    <text evidence="2">The sequence shown here is derived from an EMBL/GenBank/DDBJ whole genome shotgun (WGS) entry which is preliminary data.</text>
</comment>
<keyword evidence="3" id="KW-1185">Reference proteome</keyword>
<dbReference type="Pfam" id="PF00882">
    <property type="entry name" value="Zn_dep_PLPC"/>
    <property type="match status" value="1"/>
</dbReference>
<dbReference type="RefSeq" id="WP_308459414.1">
    <property type="nucleotide sequence ID" value="NZ_JAJEPS010000007.1"/>
</dbReference>
<accession>A0AAE3AAB7</accession>
<protein>
    <submittedName>
        <fullName evidence="2">Zinc dependent phospholipase C family protein</fullName>
    </submittedName>
</protein>
<reference evidence="2 3" key="1">
    <citation type="submission" date="2021-10" db="EMBL/GenBank/DDBJ databases">
        <title>Anaerobic single-cell dispensing facilitates the cultivation of human gut bacteria.</title>
        <authorList>
            <person name="Afrizal A."/>
        </authorList>
    </citation>
    <scope>NUCLEOTIDE SEQUENCE [LARGE SCALE GENOMIC DNA]</scope>
    <source>
        <strain evidence="2 3">CLA-AA-H276</strain>
    </source>
</reference>
<proteinExistence type="predicted"/>
<sequence length="192" mass="21939">MRKKSHIALAGFLVRGMDNEVLNHRWKSFYFGNVLPDCKWSFVTMRHEYDGTFEMTAALLKSLAEESGYWSMDTASFVTDLGQVFHFLADYFTYPHNAHYPGNIKDHCTYENQLKHGLRAYIRSGHAVFAGGCHRRLNSVDDILDYIREMHDEYMRQPGSVENDCKYITTVCSNVLVSLPQFAGVAAMAYAG</sequence>
<feature type="domain" description="Phospholipase C/D" evidence="1">
    <location>
        <begin position="6"/>
        <end position="157"/>
    </location>
</feature>
<dbReference type="Proteomes" id="UP001198220">
    <property type="component" value="Unassembled WGS sequence"/>
</dbReference>
<evidence type="ECO:0000313" key="2">
    <source>
        <dbReference type="EMBL" id="MCC2126311.1"/>
    </source>
</evidence>
<evidence type="ECO:0000313" key="3">
    <source>
        <dbReference type="Proteomes" id="UP001198220"/>
    </source>
</evidence>
<dbReference type="EMBL" id="JAJEPS010000007">
    <property type="protein sequence ID" value="MCC2126311.1"/>
    <property type="molecule type" value="Genomic_DNA"/>
</dbReference>
<evidence type="ECO:0000259" key="1">
    <source>
        <dbReference type="Pfam" id="PF00882"/>
    </source>
</evidence>
<dbReference type="AlphaFoldDB" id="A0AAE3AAB7"/>
<organism evidence="2 3">
    <name type="scientific">Hominiventricola filiformis</name>
    <dbReference type="NCBI Taxonomy" id="2885352"/>
    <lineage>
        <taxon>Bacteria</taxon>
        <taxon>Bacillati</taxon>
        <taxon>Bacillota</taxon>
        <taxon>Clostridia</taxon>
        <taxon>Lachnospirales</taxon>
        <taxon>Lachnospiraceae</taxon>
        <taxon>Hominiventricola</taxon>
    </lineage>
</organism>